<reference evidence="10 11" key="1">
    <citation type="submission" date="2018-08" db="EMBL/GenBank/DDBJ databases">
        <title>Genomic Encyclopedia of Type Strains, Phase IV (KMG-IV): sequencing the most valuable type-strain genomes for metagenomic binning, comparative biology and taxonomic classification.</title>
        <authorList>
            <person name="Goeker M."/>
        </authorList>
    </citation>
    <scope>NUCLEOTIDE SEQUENCE [LARGE SCALE GENOMIC DNA]</scope>
    <source>
        <strain evidence="10 11">DSM 17274</strain>
    </source>
</reference>
<dbReference type="PROSITE" id="PS00211">
    <property type="entry name" value="ABC_TRANSPORTER_1"/>
    <property type="match status" value="1"/>
</dbReference>
<keyword evidence="2" id="KW-0813">Transport</keyword>
<dbReference type="PROSITE" id="PS50893">
    <property type="entry name" value="ABC_TRANSPORTER_2"/>
    <property type="match status" value="1"/>
</dbReference>
<evidence type="ECO:0000313" key="11">
    <source>
        <dbReference type="Proteomes" id="UP000257076"/>
    </source>
</evidence>
<dbReference type="GO" id="GO:0016887">
    <property type="term" value="F:ATP hydrolysis activity"/>
    <property type="evidence" value="ECO:0007669"/>
    <property type="project" value="InterPro"/>
</dbReference>
<dbReference type="GO" id="GO:0006865">
    <property type="term" value="P:amino acid transport"/>
    <property type="evidence" value="ECO:0007669"/>
    <property type="project" value="UniProtKB-KW"/>
</dbReference>
<dbReference type="PANTHER" id="PTHR43166">
    <property type="entry name" value="AMINO ACID IMPORT ATP-BINDING PROTEIN"/>
    <property type="match status" value="1"/>
</dbReference>
<accession>A0A3E0AVZ1</accession>
<keyword evidence="3" id="KW-1003">Cell membrane</keyword>
<evidence type="ECO:0000256" key="6">
    <source>
        <dbReference type="ARBA" id="ARBA00022967"/>
    </source>
</evidence>
<evidence type="ECO:0000259" key="9">
    <source>
        <dbReference type="PROSITE" id="PS50893"/>
    </source>
</evidence>
<dbReference type="SUPFAM" id="SSF52540">
    <property type="entry name" value="P-loop containing nucleoside triphosphate hydrolases"/>
    <property type="match status" value="1"/>
</dbReference>
<keyword evidence="7" id="KW-0029">Amino-acid transport</keyword>
<proteinExistence type="inferred from homology"/>
<organism evidence="10 11">
    <name type="scientific">Jeotgalicoccus halotolerans</name>
    <dbReference type="NCBI Taxonomy" id="157227"/>
    <lineage>
        <taxon>Bacteria</taxon>
        <taxon>Bacillati</taxon>
        <taxon>Bacillota</taxon>
        <taxon>Bacilli</taxon>
        <taxon>Bacillales</taxon>
        <taxon>Staphylococcaceae</taxon>
        <taxon>Jeotgalicoccus</taxon>
    </lineage>
</organism>
<evidence type="ECO:0000256" key="1">
    <source>
        <dbReference type="ARBA" id="ARBA00005417"/>
    </source>
</evidence>
<feature type="domain" description="ABC transporter" evidence="9">
    <location>
        <begin position="2"/>
        <end position="238"/>
    </location>
</feature>
<dbReference type="GO" id="GO:0005524">
    <property type="term" value="F:ATP binding"/>
    <property type="evidence" value="ECO:0007669"/>
    <property type="project" value="UniProtKB-KW"/>
</dbReference>
<keyword evidence="11" id="KW-1185">Reference proteome</keyword>
<dbReference type="InterPro" id="IPR017871">
    <property type="entry name" value="ABC_transporter-like_CS"/>
</dbReference>
<dbReference type="Proteomes" id="UP000257076">
    <property type="component" value="Unassembled WGS sequence"/>
</dbReference>
<dbReference type="PANTHER" id="PTHR43166:SF30">
    <property type="entry name" value="METHIONINE IMPORT ATP-BINDING PROTEIN METN"/>
    <property type="match status" value="1"/>
</dbReference>
<dbReference type="InterPro" id="IPR003593">
    <property type="entry name" value="AAA+_ATPase"/>
</dbReference>
<comment type="caution">
    <text evidence="10">The sequence shown here is derived from an EMBL/GenBank/DDBJ whole genome shotgun (WGS) entry which is preliminary data.</text>
</comment>
<protein>
    <submittedName>
        <fullName evidence="10">D-methionine transport system ATP-binding protein</fullName>
    </submittedName>
</protein>
<evidence type="ECO:0000313" key="10">
    <source>
        <dbReference type="EMBL" id="REG23841.1"/>
    </source>
</evidence>
<dbReference type="OrthoDB" id="9784332at2"/>
<keyword evidence="6" id="KW-1278">Translocase</keyword>
<sequence length="245" mass="27261">MIELNGIIKQYQGRDGPFNALNDISVHIKKREKFGIIGESGSGKSTLLRMINALETPDEGTVTVEGDNIGSLSPKQLRKYRKKIGMIFQQFNLLNNKTVLENITLPLKLHKFESALDAEEVLSFVGLSGKKDNYPGQLSGGQKQRVGIARALITNPKILLCDEPTSALDEKTTDEIVSVLRKAHEVYGMTIVVVTHELNVIKQLCDRTLVLEEGNVIDTIDIKQTSHVLSDASYYDRIVEVLKNE</sequence>
<evidence type="ECO:0000256" key="3">
    <source>
        <dbReference type="ARBA" id="ARBA00022475"/>
    </source>
</evidence>
<keyword evidence="8" id="KW-0472">Membrane</keyword>
<name>A0A3E0AVZ1_9STAP</name>
<dbReference type="InterPro" id="IPR050086">
    <property type="entry name" value="MetN_ABC_transporter-like"/>
</dbReference>
<dbReference type="RefSeq" id="WP_115885382.1">
    <property type="nucleotide sequence ID" value="NZ_CBCSHX010000006.1"/>
</dbReference>
<dbReference type="Pfam" id="PF00005">
    <property type="entry name" value="ABC_tran"/>
    <property type="match status" value="1"/>
</dbReference>
<dbReference type="InterPro" id="IPR003439">
    <property type="entry name" value="ABC_transporter-like_ATP-bd"/>
</dbReference>
<keyword evidence="4" id="KW-0547">Nucleotide-binding</keyword>
<keyword evidence="5 10" id="KW-0067">ATP-binding</keyword>
<dbReference type="GO" id="GO:0005886">
    <property type="term" value="C:plasma membrane"/>
    <property type="evidence" value="ECO:0007669"/>
    <property type="project" value="UniProtKB-ARBA"/>
</dbReference>
<evidence type="ECO:0000256" key="8">
    <source>
        <dbReference type="ARBA" id="ARBA00023136"/>
    </source>
</evidence>
<dbReference type="EMBL" id="QUMW01000012">
    <property type="protein sequence ID" value="REG23841.1"/>
    <property type="molecule type" value="Genomic_DNA"/>
</dbReference>
<dbReference type="InterPro" id="IPR027417">
    <property type="entry name" value="P-loop_NTPase"/>
</dbReference>
<gene>
    <name evidence="10" type="ORF">DFR63_1588</name>
</gene>
<comment type="similarity">
    <text evidence="1">Belongs to the ABC transporter superfamily.</text>
</comment>
<evidence type="ECO:0000256" key="7">
    <source>
        <dbReference type="ARBA" id="ARBA00022970"/>
    </source>
</evidence>
<evidence type="ECO:0000256" key="2">
    <source>
        <dbReference type="ARBA" id="ARBA00022448"/>
    </source>
</evidence>
<dbReference type="SMART" id="SM00382">
    <property type="entry name" value="AAA"/>
    <property type="match status" value="1"/>
</dbReference>
<evidence type="ECO:0000256" key="5">
    <source>
        <dbReference type="ARBA" id="ARBA00022840"/>
    </source>
</evidence>
<dbReference type="Gene3D" id="3.40.50.300">
    <property type="entry name" value="P-loop containing nucleotide triphosphate hydrolases"/>
    <property type="match status" value="1"/>
</dbReference>
<evidence type="ECO:0000256" key="4">
    <source>
        <dbReference type="ARBA" id="ARBA00022741"/>
    </source>
</evidence>
<dbReference type="AlphaFoldDB" id="A0A3E0AVZ1"/>
<dbReference type="FunFam" id="3.40.50.300:FF:000056">
    <property type="entry name" value="Cell division ATP-binding protein FtsE"/>
    <property type="match status" value="1"/>
</dbReference>